<keyword evidence="2" id="KW-1185">Reference proteome</keyword>
<sequence>MKQPQKLLLDWIAEVCSSEEVKWLEEEEKKFRSQGNERDLVLAFSKVPRKITRKDLNIGPEETFKAQTLKKNWHPENLDSEQAARILLLLSFASEKPEEFSGTVEKLLETADLNEQITIYSALPLFPNPERFLQIAYSGTRSNATSVFDTITLENPYPYEHFSEEAYNRLVLKAAFMERPFWKIVGIPERANPVLAELLLDLVSERWSAGREFNPLVWRLITPALTENRFREFKTRAKQMDPINEEAVVLAYEQHKNSSTPDSRKWEELLEKWETQKHT</sequence>
<evidence type="ECO:0000313" key="2">
    <source>
        <dbReference type="Proteomes" id="UP001253848"/>
    </source>
</evidence>
<dbReference type="RefSeq" id="WP_311499734.1">
    <property type="nucleotide sequence ID" value="NZ_JAVRHN010000005.1"/>
</dbReference>
<accession>A0ABU3DRK7</accession>
<reference evidence="1 2" key="1">
    <citation type="submission" date="2023-09" db="EMBL/GenBank/DDBJ databases">
        <authorList>
            <person name="Rey-Velasco X."/>
        </authorList>
    </citation>
    <scope>NUCLEOTIDE SEQUENCE [LARGE SCALE GENOMIC DNA]</scope>
    <source>
        <strain evidence="1 2">F225</strain>
    </source>
</reference>
<dbReference type="NCBIfam" id="NF035938">
    <property type="entry name" value="EboA_domain"/>
    <property type="match status" value="1"/>
</dbReference>
<dbReference type="EMBL" id="JAVRHN010000005">
    <property type="protein sequence ID" value="MDT0686347.1"/>
    <property type="molecule type" value="Genomic_DNA"/>
</dbReference>
<gene>
    <name evidence="1" type="ORF">RM541_08215</name>
</gene>
<dbReference type="Proteomes" id="UP001253848">
    <property type="component" value="Unassembled WGS sequence"/>
</dbReference>
<organism evidence="1 2">
    <name type="scientific">Autumnicola psychrophila</name>
    <dbReference type="NCBI Taxonomy" id="3075592"/>
    <lineage>
        <taxon>Bacteria</taxon>
        <taxon>Pseudomonadati</taxon>
        <taxon>Bacteroidota</taxon>
        <taxon>Flavobacteriia</taxon>
        <taxon>Flavobacteriales</taxon>
        <taxon>Flavobacteriaceae</taxon>
        <taxon>Autumnicola</taxon>
    </lineage>
</organism>
<dbReference type="InterPro" id="IPR047715">
    <property type="entry name" value="EboA_dom"/>
</dbReference>
<proteinExistence type="predicted"/>
<protein>
    <submittedName>
        <fullName evidence="1">EboA domain-containing protein</fullName>
    </submittedName>
</protein>
<evidence type="ECO:0000313" key="1">
    <source>
        <dbReference type="EMBL" id="MDT0686347.1"/>
    </source>
</evidence>
<name>A0ABU3DRK7_9FLAO</name>
<comment type="caution">
    <text evidence="1">The sequence shown here is derived from an EMBL/GenBank/DDBJ whole genome shotgun (WGS) entry which is preliminary data.</text>
</comment>